<evidence type="ECO:0000313" key="3">
    <source>
        <dbReference type="EMBL" id="SHE62009.1"/>
    </source>
</evidence>
<dbReference type="OrthoDB" id="7948742at2"/>
<keyword evidence="4" id="KW-1185">Reference proteome</keyword>
<proteinExistence type="predicted"/>
<dbReference type="EMBL" id="FQVC01000002">
    <property type="protein sequence ID" value="SHE62009.1"/>
    <property type="molecule type" value="Genomic_DNA"/>
</dbReference>
<feature type="transmembrane region" description="Helical" evidence="1">
    <location>
        <begin position="154"/>
        <end position="175"/>
    </location>
</feature>
<evidence type="ECO:0000256" key="1">
    <source>
        <dbReference type="SAM" id="Phobius"/>
    </source>
</evidence>
<accession>A0A0F5LPI3</accession>
<feature type="transmembrane region" description="Helical" evidence="1">
    <location>
        <begin position="187"/>
        <end position="207"/>
    </location>
</feature>
<dbReference type="Proteomes" id="UP000033608">
    <property type="component" value="Unassembled WGS sequence"/>
</dbReference>
<organism evidence="2 4">
    <name type="scientific">Devosia limi DSM 17137</name>
    <dbReference type="NCBI Taxonomy" id="1121477"/>
    <lineage>
        <taxon>Bacteria</taxon>
        <taxon>Pseudomonadati</taxon>
        <taxon>Pseudomonadota</taxon>
        <taxon>Alphaproteobacteria</taxon>
        <taxon>Hyphomicrobiales</taxon>
        <taxon>Devosiaceae</taxon>
        <taxon>Devosia</taxon>
    </lineage>
</organism>
<keyword evidence="1" id="KW-1133">Transmembrane helix</keyword>
<evidence type="ECO:0000313" key="2">
    <source>
        <dbReference type="EMBL" id="KKB84034.1"/>
    </source>
</evidence>
<gene>
    <name evidence="3" type="ORF">SAMN02745223_00704</name>
    <name evidence="2" type="ORF">VW29_12255</name>
</gene>
<dbReference type="EMBL" id="LAJF01000084">
    <property type="protein sequence ID" value="KKB84034.1"/>
    <property type="molecule type" value="Genomic_DNA"/>
</dbReference>
<dbReference type="PATRIC" id="fig|1121477.3.peg.3605"/>
<evidence type="ECO:0000313" key="4">
    <source>
        <dbReference type="Proteomes" id="UP000033608"/>
    </source>
</evidence>
<dbReference type="RefSeq" id="WP_046135553.1">
    <property type="nucleotide sequence ID" value="NZ_FQVC01000002.1"/>
</dbReference>
<keyword evidence="1" id="KW-0472">Membrane</keyword>
<reference evidence="3 5" key="2">
    <citation type="submission" date="2016-11" db="EMBL/GenBank/DDBJ databases">
        <authorList>
            <person name="Jaros S."/>
            <person name="Januszkiewicz K."/>
            <person name="Wedrychowicz H."/>
        </authorList>
    </citation>
    <scope>NUCLEOTIDE SEQUENCE [LARGE SCALE GENOMIC DNA]</scope>
    <source>
        <strain evidence="3 5">DSM 17137</strain>
    </source>
</reference>
<dbReference type="Proteomes" id="UP000184533">
    <property type="component" value="Unassembled WGS sequence"/>
</dbReference>
<feature type="transmembrane region" description="Helical" evidence="1">
    <location>
        <begin position="83"/>
        <end position="108"/>
    </location>
</feature>
<dbReference type="AlphaFoldDB" id="A0A0F5LPI3"/>
<keyword evidence="1" id="KW-0812">Transmembrane</keyword>
<dbReference type="STRING" id="1121477.SAMN02745223_00704"/>
<sequence>MRDLLHDLRENLLRAGLSPRHVERYLRELSDHRDDIAEHLQKTGLSPDAAQVQAEHRLGGRDALLLPMLANQRFRSRAARWPALFYLVVPLALQAMLVIMAVLALLLAAATNLRPAIAELGSGMALLLLASPVLIAWLTFLAARRRRASPRLPVLGAFIGAALASALQLGVTLPASDTPGQIGLTLGIPPLLPLLALVLLSLVPLTLQPRPE</sequence>
<reference evidence="2 4" key="1">
    <citation type="submission" date="2015-03" db="EMBL/GenBank/DDBJ databases">
        <authorList>
            <person name="Hassan Y.I."/>
            <person name="Lepp D."/>
            <person name="Zhou T."/>
        </authorList>
    </citation>
    <scope>NUCLEOTIDE SEQUENCE [LARGE SCALE GENOMIC DNA]</scope>
    <source>
        <strain evidence="2 4">DSM 17137</strain>
    </source>
</reference>
<protein>
    <submittedName>
        <fullName evidence="2">Uncharacterized protein</fullName>
    </submittedName>
</protein>
<feature type="transmembrane region" description="Helical" evidence="1">
    <location>
        <begin position="120"/>
        <end position="142"/>
    </location>
</feature>
<evidence type="ECO:0000313" key="5">
    <source>
        <dbReference type="Proteomes" id="UP000184533"/>
    </source>
</evidence>
<name>A0A0F5LPI3_9HYPH</name>